<evidence type="ECO:0000256" key="4">
    <source>
        <dbReference type="ARBA" id="ARBA00022803"/>
    </source>
</evidence>
<sequence>MADVIFNLQALGIRKTILYGASGNSPDYQDGTKLIFHYKTTKCDDERSVIDDSRKHEKPMELVLGKKFKLEVWETLLKTMKPKEVAEFVVDKKFVDMYPIVSKSLRDIFLKKKNHSHDHDHDKPHCCGMMALAEKGIGHEDLDELIKNPQPLIFILELIKVEEPGSYEKDAWQMSDEEKIAIVPKLREEGNALYGHKKYKEAEEKYALAIGILEQLAVKEKPGDEEWNKLEDIKLPLLLNYSQCKLLLEDYYPVIEHTTAVLQRDPDNVKALYRRAKAHVGAWNPEDARKDFERIVQIDPKLASAAKKELKLLEDKQKAKDEEDKQKLQGMFS</sequence>
<feature type="region of interest" description="Disordered" evidence="5">
    <location>
        <begin position="313"/>
        <end position="333"/>
    </location>
</feature>
<keyword evidence="4" id="KW-0802">TPR repeat</keyword>
<dbReference type="InterPro" id="IPR011990">
    <property type="entry name" value="TPR-like_helical_dom_sf"/>
</dbReference>
<dbReference type="SUPFAM" id="SSF48452">
    <property type="entry name" value="TPR-like"/>
    <property type="match status" value="1"/>
</dbReference>
<feature type="domain" description="AIP/AIPL N-terminal FKBP-type PPIase" evidence="6">
    <location>
        <begin position="21"/>
        <end position="160"/>
    </location>
</feature>
<dbReference type="PANTHER" id="PTHR11242">
    <property type="entry name" value="ARYL HYDROCARBON RECEPTOR INTERACTING PROTEIN RELATED"/>
    <property type="match status" value="1"/>
</dbReference>
<dbReference type="GO" id="GO:0003755">
    <property type="term" value="F:peptidyl-prolyl cis-trans isomerase activity"/>
    <property type="evidence" value="ECO:0007669"/>
    <property type="project" value="InterPro"/>
</dbReference>
<reference evidence="7" key="3">
    <citation type="submission" date="2023-05" db="EMBL/GenBank/DDBJ databases">
        <authorList>
            <person name="Smith C.H."/>
        </authorList>
    </citation>
    <scope>NUCLEOTIDE SEQUENCE</scope>
    <source>
        <strain evidence="7">CHS0354</strain>
        <tissue evidence="7">Mantle</tissue>
    </source>
</reference>
<name>A0AAE0SBZ4_9BIVA</name>
<dbReference type="Pfam" id="PF23322">
    <property type="entry name" value="PPIase_AIP"/>
    <property type="match status" value="1"/>
</dbReference>
<dbReference type="SUPFAM" id="SSF54534">
    <property type="entry name" value="FKBP-like"/>
    <property type="match status" value="1"/>
</dbReference>
<comment type="subcellular location">
    <subcellularLocation>
        <location evidence="1">Cytoplasm</location>
    </subcellularLocation>
</comment>
<evidence type="ECO:0000256" key="3">
    <source>
        <dbReference type="ARBA" id="ARBA00022737"/>
    </source>
</evidence>
<keyword evidence="8" id="KW-1185">Reference proteome</keyword>
<reference evidence="7" key="2">
    <citation type="journal article" date="2021" name="Genome Biol. Evol.">
        <title>Developing a high-quality reference genome for a parasitic bivalve with doubly uniparental inheritance (Bivalvia: Unionida).</title>
        <authorList>
            <person name="Smith C.H."/>
        </authorList>
    </citation>
    <scope>NUCLEOTIDE SEQUENCE</scope>
    <source>
        <strain evidence="7">CHS0354</strain>
        <tissue evidence="7">Mantle</tissue>
    </source>
</reference>
<evidence type="ECO:0000256" key="2">
    <source>
        <dbReference type="ARBA" id="ARBA00022490"/>
    </source>
</evidence>
<evidence type="ECO:0000313" key="7">
    <source>
        <dbReference type="EMBL" id="KAK3589136.1"/>
    </source>
</evidence>
<dbReference type="InterPro" id="IPR039663">
    <property type="entry name" value="AIP/AIPL1/TTC9"/>
</dbReference>
<evidence type="ECO:0000256" key="5">
    <source>
        <dbReference type="SAM" id="MobiDB-lite"/>
    </source>
</evidence>
<evidence type="ECO:0000313" key="8">
    <source>
        <dbReference type="Proteomes" id="UP001195483"/>
    </source>
</evidence>
<keyword evidence="3" id="KW-0677">Repeat</keyword>
<dbReference type="InterPro" id="IPR019734">
    <property type="entry name" value="TPR_rpt"/>
</dbReference>
<evidence type="ECO:0000256" key="1">
    <source>
        <dbReference type="ARBA" id="ARBA00004496"/>
    </source>
</evidence>
<reference evidence="7" key="1">
    <citation type="journal article" date="2021" name="Genome Biol. Evol.">
        <title>A High-Quality Reference Genome for a Parasitic Bivalve with Doubly Uniparental Inheritance (Bivalvia: Unionida).</title>
        <authorList>
            <person name="Smith C.H."/>
        </authorList>
    </citation>
    <scope>NUCLEOTIDE SEQUENCE</scope>
    <source>
        <strain evidence="7">CHS0354</strain>
    </source>
</reference>
<keyword evidence="2" id="KW-0963">Cytoplasm</keyword>
<dbReference type="GO" id="GO:0005737">
    <property type="term" value="C:cytoplasm"/>
    <property type="evidence" value="ECO:0007669"/>
    <property type="project" value="UniProtKB-SubCell"/>
</dbReference>
<evidence type="ECO:0000259" key="6">
    <source>
        <dbReference type="Pfam" id="PF23322"/>
    </source>
</evidence>
<dbReference type="AlphaFoldDB" id="A0AAE0SBZ4"/>
<dbReference type="Gene3D" id="1.25.40.10">
    <property type="entry name" value="Tetratricopeptide repeat domain"/>
    <property type="match status" value="1"/>
</dbReference>
<dbReference type="EMBL" id="JAEAOA010001049">
    <property type="protein sequence ID" value="KAK3589136.1"/>
    <property type="molecule type" value="Genomic_DNA"/>
</dbReference>
<gene>
    <name evidence="7" type="ORF">CHS0354_017103</name>
</gene>
<organism evidence="7 8">
    <name type="scientific">Potamilus streckersoni</name>
    <dbReference type="NCBI Taxonomy" id="2493646"/>
    <lineage>
        <taxon>Eukaryota</taxon>
        <taxon>Metazoa</taxon>
        <taxon>Spiralia</taxon>
        <taxon>Lophotrochozoa</taxon>
        <taxon>Mollusca</taxon>
        <taxon>Bivalvia</taxon>
        <taxon>Autobranchia</taxon>
        <taxon>Heteroconchia</taxon>
        <taxon>Palaeoheterodonta</taxon>
        <taxon>Unionida</taxon>
        <taxon>Unionoidea</taxon>
        <taxon>Unionidae</taxon>
        <taxon>Ambleminae</taxon>
        <taxon>Lampsilini</taxon>
        <taxon>Potamilus</taxon>
    </lineage>
</organism>
<dbReference type="SMART" id="SM00028">
    <property type="entry name" value="TPR"/>
    <property type="match status" value="2"/>
</dbReference>
<dbReference type="InterPro" id="IPR056277">
    <property type="entry name" value="PPIase_AIP"/>
</dbReference>
<comment type="caution">
    <text evidence="7">The sequence shown here is derived from an EMBL/GenBank/DDBJ whole genome shotgun (WGS) entry which is preliminary data.</text>
</comment>
<protein>
    <recommendedName>
        <fullName evidence="6">AIP/AIPL N-terminal FKBP-type PPIase domain-containing protein</fullName>
    </recommendedName>
</protein>
<dbReference type="FunFam" id="1.25.40.10:FF:000052">
    <property type="entry name" value="Aryl-hydrocarbon-interacting protein-like 1"/>
    <property type="match status" value="1"/>
</dbReference>
<dbReference type="InterPro" id="IPR046357">
    <property type="entry name" value="PPIase_dom_sf"/>
</dbReference>
<proteinExistence type="predicted"/>
<dbReference type="Gene3D" id="3.10.50.40">
    <property type="match status" value="1"/>
</dbReference>
<accession>A0AAE0SBZ4</accession>
<dbReference type="Proteomes" id="UP001195483">
    <property type="component" value="Unassembled WGS sequence"/>
</dbReference>
<dbReference type="PANTHER" id="PTHR11242:SF0">
    <property type="entry name" value="TPR_REGION DOMAIN-CONTAINING PROTEIN"/>
    <property type="match status" value="1"/>
</dbReference>
<feature type="compositionally biased region" description="Basic and acidic residues" evidence="5">
    <location>
        <begin position="313"/>
        <end position="327"/>
    </location>
</feature>